<dbReference type="GO" id="GO:0006364">
    <property type="term" value="P:rRNA processing"/>
    <property type="evidence" value="ECO:0007669"/>
    <property type="project" value="UniProtKB-KW"/>
</dbReference>
<keyword evidence="2 10" id="KW-0963">Cytoplasm</keyword>
<feature type="compositionally biased region" description="Polar residues" evidence="11">
    <location>
        <begin position="254"/>
        <end position="273"/>
    </location>
</feature>
<feature type="compositionally biased region" description="Polar residues" evidence="11">
    <location>
        <begin position="170"/>
        <end position="224"/>
    </location>
</feature>
<feature type="binding site" evidence="10">
    <location>
        <position position="745"/>
    </location>
    <ligand>
        <name>ATP</name>
        <dbReference type="ChEBI" id="CHEBI:30616"/>
    </ligand>
</feature>
<feature type="compositionally biased region" description="Polar residues" evidence="11">
    <location>
        <begin position="103"/>
        <end position="127"/>
    </location>
</feature>
<feature type="binding site" evidence="10">
    <location>
        <position position="748"/>
    </location>
    <ligand>
        <name>ATP</name>
        <dbReference type="ChEBI" id="CHEBI:30616"/>
    </ligand>
</feature>
<reference evidence="13" key="1">
    <citation type="submission" date="2024-02" db="UniProtKB">
        <authorList>
            <consortium name="WormBaseParasite"/>
        </authorList>
    </citation>
    <scope>IDENTIFICATION</scope>
</reference>
<sequence length="975" mass="107950">KDKKFSSKILLSLWFKLMSEFRRLQIASEESTDVGTGREIDFIPKLDNNPDESHDVGTAREIRSTHKTPLADISNDPTSDVDTAREISRGPHSLPKDDLKINELNQKLGSLNVQESPQFSSSAPTESPQVVAPVEQVQPAPANVNTEKQQSNETSQSSSSVQEQTGVVAPTNTETQPVSSETPQATPEVQQTPAPVSTPVVNDTPSTPQPTSVETVNPVTQPQEVATPIVSEAPQVSPATTEAQQPPASSSSPIVNNVLPTLQPTPPSTVETVNPVTQPQEVATPVVNEAPQSVPAVQEVPQVSPAVIEAQQPPAPPPSPIVNIAPPTFQPTPLSTGVETANVAAQLQEVATPIVNEAPQPVSPTVTEAQQPSAPVPTPVVNDVPIPQTSAEVLPLSNVSSASKPVEEEKPKADQEKKLSENKIKSDDLSSPNLSSSDLTQNKVVESKTEKTEPLPAPVHIAPSESDNVKKSEEIKNVSTMPVKEVVTEKVKIDEPKETKSEPKVAKPETPKVSKKQDEVKNEDIKVKRTPSKSGPVVKDKDTKKSSVETIKPQPKKEPQPENGLDDNEILFNKFLHISSLSLAEVMNPLKRKTEMTLSPHDEKVVASELENLAQSLNLPKGKTQDETISILYFYIKNAESKGYLQKIVEKPKKNDKSVVMSPEEVPLGMKTSGNRKIDTLAKIVRLKYLEQFRDIQECVNQKINKAQTMTADPKTNMSLAKKLKKMTQPYQREKVNILVTGTPGVGKTTFCEKLGKDLGFDVLNVGELVKENQLYSSYDNEYKSYILDEDKLLDFIEDEMNSKKGGIIVDHHGCDFFPERYFNIIIVLRCNNTLLFERLEKRGYPEKKITENIECEIFGTILEEAKESYAEHHKMCQMWLKIRQGVRWKPREQFSLACKALDLKNVKTIEVSLDPFNPKNESIREFWFQISEIRNDRKDPFIITELNNGQKYKFHTANFPSADLVKTFNKITSK</sequence>
<dbReference type="PANTHER" id="PTHR12595:SF0">
    <property type="entry name" value="ADENYLATE KINASE ISOENZYME 6"/>
    <property type="match status" value="1"/>
</dbReference>
<dbReference type="WBParaSite" id="TCONS_00004985.p1">
    <property type="protein sequence ID" value="TCONS_00004985.p1"/>
    <property type="gene ID" value="XLOC_003282"/>
</dbReference>
<dbReference type="GO" id="GO:0016887">
    <property type="term" value="F:ATP hydrolysis activity"/>
    <property type="evidence" value="ECO:0007669"/>
    <property type="project" value="UniProtKB-UniRule"/>
</dbReference>
<dbReference type="InterPro" id="IPR019265">
    <property type="entry name" value="RTRAF"/>
</dbReference>
<feature type="compositionally biased region" description="Polar residues" evidence="11">
    <location>
        <begin position="387"/>
        <end position="403"/>
    </location>
</feature>
<dbReference type="Pfam" id="PF13238">
    <property type="entry name" value="AAA_18"/>
    <property type="match status" value="1"/>
</dbReference>
<proteinExistence type="inferred from homology"/>
<feature type="binding site" evidence="10">
    <location>
        <position position="843"/>
    </location>
    <ligand>
        <name>ATP</name>
        <dbReference type="ChEBI" id="CHEBI:30616"/>
    </ligand>
</feature>
<feature type="binding site" evidence="10">
    <location>
        <position position="920"/>
    </location>
    <ligand>
        <name>ATP</name>
        <dbReference type="ChEBI" id="CHEBI:30616"/>
    </ligand>
</feature>
<dbReference type="HAMAP" id="MF_00039">
    <property type="entry name" value="Adenylate_kinase_AK6"/>
    <property type="match status" value="1"/>
</dbReference>
<evidence type="ECO:0000313" key="13">
    <source>
        <dbReference type="WBParaSite" id="TCONS_00004985.p1"/>
    </source>
</evidence>
<keyword evidence="4 10" id="KW-0698">rRNA processing</keyword>
<evidence type="ECO:0000313" key="12">
    <source>
        <dbReference type="Proteomes" id="UP000035681"/>
    </source>
</evidence>
<dbReference type="EC" id="2.7.4.3" evidence="10"/>
<dbReference type="InterPro" id="IPR020618">
    <property type="entry name" value="Adenyl_kinase_AK6"/>
</dbReference>
<evidence type="ECO:0000256" key="7">
    <source>
        <dbReference type="ARBA" id="ARBA00022777"/>
    </source>
</evidence>
<accession>A0AAF5D338</accession>
<dbReference type="GO" id="GO:0005634">
    <property type="term" value="C:nucleus"/>
    <property type="evidence" value="ECO:0007669"/>
    <property type="project" value="UniProtKB-SubCell"/>
</dbReference>
<protein>
    <recommendedName>
        <fullName evidence="10">Adenylate kinase isoenzyme 6 homolog</fullName>
        <shortName evidence="10">AK6</shortName>
        <ecNumber evidence="10">2.7.4.3</ecNumber>
    </recommendedName>
    <alternativeName>
        <fullName evidence="10">Dual activity adenylate kinase/ATPase</fullName>
        <shortName evidence="10">AK/ATPase</shortName>
    </alternativeName>
</protein>
<feature type="compositionally biased region" description="Low complexity" evidence="11">
    <location>
        <begin position="429"/>
        <end position="439"/>
    </location>
</feature>
<evidence type="ECO:0000256" key="11">
    <source>
        <dbReference type="SAM" id="MobiDB-lite"/>
    </source>
</evidence>
<feature type="compositionally biased region" description="Basic and acidic residues" evidence="11">
    <location>
        <begin position="467"/>
        <end position="476"/>
    </location>
</feature>
<feature type="region of interest" description="Disordered" evidence="11">
    <location>
        <begin position="28"/>
        <end position="273"/>
    </location>
</feature>
<feature type="binding site" evidence="10">
    <location>
        <position position="747"/>
    </location>
    <ligand>
        <name>ATP</name>
        <dbReference type="ChEBI" id="CHEBI:30616"/>
    </ligand>
</feature>
<dbReference type="GO" id="GO:0004017">
    <property type="term" value="F:AMP kinase activity"/>
    <property type="evidence" value="ECO:0007669"/>
    <property type="project" value="UniProtKB-UniRule"/>
</dbReference>
<feature type="region of interest" description="NMPbind" evidence="10">
    <location>
        <begin position="765"/>
        <end position="788"/>
    </location>
</feature>
<feature type="compositionally biased region" description="Basic and acidic residues" evidence="11">
    <location>
        <begin position="51"/>
        <end position="64"/>
    </location>
</feature>
<dbReference type="Proteomes" id="UP000035681">
    <property type="component" value="Unplaced"/>
</dbReference>
<feature type="binding site" evidence="10">
    <location>
        <position position="749"/>
    </location>
    <ligand>
        <name>ATP</name>
        <dbReference type="ChEBI" id="CHEBI:30616"/>
    </ligand>
</feature>
<dbReference type="Pfam" id="PF10036">
    <property type="entry name" value="RLL"/>
    <property type="match status" value="1"/>
</dbReference>
<keyword evidence="12" id="KW-1185">Reference proteome</keyword>
<feature type="compositionally biased region" description="Basic and acidic residues" evidence="11">
    <location>
        <begin position="405"/>
        <end position="428"/>
    </location>
</feature>
<feature type="compositionally biased region" description="Basic and acidic residues" evidence="11">
    <location>
        <begin position="82"/>
        <end position="101"/>
    </location>
</feature>
<keyword evidence="9 10" id="KW-0539">Nucleus</keyword>
<keyword evidence="5 10" id="KW-0808">Transferase</keyword>
<comment type="function">
    <text evidence="10">Broad-specificity nucleoside monophosphate (NMP) kinase that catalyzes the reversible transfer of the terminal phosphate group between nucleoside triphosphates and monophosphates. Has also ATPase activity. Involved in the late cytoplasmic maturation steps of the 40S ribosomal particles, specifically 18S rRNA maturation. While NMP activity is not required for ribosome maturation, ATPase activity is. Associates transiently with small ribosomal subunit protein uS11. ATP hydrolysis breaks the interaction with uS11. May temporarily remove uS11 from the ribosome to enable a conformational change of the ribosomal RNA that is needed for the final maturation step of the small ribosomal subunit. Its NMP activity may have a role in nuclear energy homeostasis.</text>
</comment>
<evidence type="ECO:0000256" key="3">
    <source>
        <dbReference type="ARBA" id="ARBA00022517"/>
    </source>
</evidence>
<evidence type="ECO:0000256" key="2">
    <source>
        <dbReference type="ARBA" id="ARBA00022490"/>
    </source>
</evidence>
<feature type="compositionally biased region" description="Low complexity" evidence="11">
    <location>
        <begin position="243"/>
        <end position="253"/>
    </location>
</feature>
<name>A0AAF5D338_STRER</name>
<dbReference type="GO" id="GO:0042274">
    <property type="term" value="P:ribosomal small subunit biogenesis"/>
    <property type="evidence" value="ECO:0007669"/>
    <property type="project" value="UniProtKB-UniRule"/>
</dbReference>
<comment type="similarity">
    <text evidence="10">Belongs to the adenylate kinase family. AK6 subfamily.</text>
</comment>
<comment type="catalytic activity">
    <reaction evidence="1 10">
        <text>AMP + ATP = 2 ADP</text>
        <dbReference type="Rhea" id="RHEA:12973"/>
        <dbReference type="ChEBI" id="CHEBI:30616"/>
        <dbReference type="ChEBI" id="CHEBI:456215"/>
        <dbReference type="ChEBI" id="CHEBI:456216"/>
        <dbReference type="EC" id="2.7.4.3"/>
    </reaction>
</comment>
<feature type="compositionally biased region" description="Polar residues" evidence="11">
    <location>
        <begin position="363"/>
        <end position="373"/>
    </location>
</feature>
<dbReference type="PANTHER" id="PTHR12595">
    <property type="entry name" value="POS9-ACTIVATING FACTOR FAP7-RELATED"/>
    <property type="match status" value="1"/>
</dbReference>
<dbReference type="GO" id="GO:0005524">
    <property type="term" value="F:ATP binding"/>
    <property type="evidence" value="ECO:0007669"/>
    <property type="project" value="UniProtKB-KW"/>
</dbReference>
<keyword evidence="8 10" id="KW-0067">ATP-binding</keyword>
<feature type="region of interest" description="LID" evidence="10">
    <location>
        <begin position="842"/>
        <end position="852"/>
    </location>
</feature>
<comment type="subunit">
    <text evidence="10">Monomer and homodimer. Interacts with small ribosomal subunit protein uS11. Not a structural component of 43S pre-ribosomes, but transiently interacts with them by binding to uS11.</text>
</comment>
<evidence type="ECO:0000256" key="8">
    <source>
        <dbReference type="ARBA" id="ARBA00022840"/>
    </source>
</evidence>
<dbReference type="AlphaFoldDB" id="A0AAF5D338"/>
<dbReference type="GO" id="GO:0005737">
    <property type="term" value="C:cytoplasm"/>
    <property type="evidence" value="ECO:0007669"/>
    <property type="project" value="UniProtKB-SubCell"/>
</dbReference>
<dbReference type="FunFam" id="3.40.50.300:FF:000372">
    <property type="entry name" value="Adenylate kinase isoenzyme 6 homolog"/>
    <property type="match status" value="1"/>
</dbReference>
<feature type="region of interest" description="Disordered" evidence="11">
    <location>
        <begin position="355"/>
        <end position="566"/>
    </location>
</feature>
<dbReference type="Gene3D" id="3.40.50.300">
    <property type="entry name" value="P-loop containing nucleotide triphosphate hydrolases"/>
    <property type="match status" value="1"/>
</dbReference>
<evidence type="ECO:0000256" key="1">
    <source>
        <dbReference type="ARBA" id="ARBA00000582"/>
    </source>
</evidence>
<dbReference type="SUPFAM" id="SSF52540">
    <property type="entry name" value="P-loop containing nucleoside triphosphate hydrolases"/>
    <property type="match status" value="1"/>
</dbReference>
<keyword evidence="6 10" id="KW-0547">Nucleotide-binding</keyword>
<dbReference type="Gene3D" id="3.40.30.10">
    <property type="entry name" value="Glutaredoxin"/>
    <property type="match status" value="1"/>
</dbReference>
<keyword evidence="3 10" id="KW-0690">Ribosome biogenesis</keyword>
<feature type="compositionally biased region" description="Basic and acidic residues" evidence="11">
    <location>
        <begin position="486"/>
        <end position="527"/>
    </location>
</feature>
<evidence type="ECO:0000256" key="4">
    <source>
        <dbReference type="ARBA" id="ARBA00022552"/>
    </source>
</evidence>
<evidence type="ECO:0000256" key="10">
    <source>
        <dbReference type="HAMAP-Rule" id="MF_03173"/>
    </source>
</evidence>
<feature type="compositionally biased region" description="Basic and acidic residues" evidence="11">
    <location>
        <begin position="538"/>
        <end position="547"/>
    </location>
</feature>
<keyword evidence="7 10" id="KW-0418">Kinase</keyword>
<feature type="compositionally biased region" description="Low complexity" evidence="11">
    <location>
        <begin position="128"/>
        <end position="168"/>
    </location>
</feature>
<feature type="binding site" evidence="10">
    <location>
        <position position="750"/>
    </location>
    <ligand>
        <name>ATP</name>
        <dbReference type="ChEBI" id="CHEBI:30616"/>
    </ligand>
</feature>
<dbReference type="InterPro" id="IPR027417">
    <property type="entry name" value="P-loop_NTPase"/>
</dbReference>
<comment type="subcellular location">
    <subcellularLocation>
        <location evidence="10">Cytoplasm</location>
    </subcellularLocation>
    <subcellularLocation>
        <location evidence="10">Nucleus</location>
    </subcellularLocation>
</comment>
<feature type="region of interest" description="Disordered" evidence="11">
    <location>
        <begin position="309"/>
        <end position="335"/>
    </location>
</feature>
<evidence type="ECO:0000256" key="6">
    <source>
        <dbReference type="ARBA" id="ARBA00022741"/>
    </source>
</evidence>
<organism evidence="12 13">
    <name type="scientific">Strongyloides stercoralis</name>
    <name type="common">Threadworm</name>
    <dbReference type="NCBI Taxonomy" id="6248"/>
    <lineage>
        <taxon>Eukaryota</taxon>
        <taxon>Metazoa</taxon>
        <taxon>Ecdysozoa</taxon>
        <taxon>Nematoda</taxon>
        <taxon>Chromadorea</taxon>
        <taxon>Rhabditida</taxon>
        <taxon>Tylenchina</taxon>
        <taxon>Panagrolaimomorpha</taxon>
        <taxon>Strongyloidoidea</taxon>
        <taxon>Strongyloididae</taxon>
        <taxon>Strongyloides</taxon>
    </lineage>
</organism>
<evidence type="ECO:0000256" key="5">
    <source>
        <dbReference type="ARBA" id="ARBA00022679"/>
    </source>
</evidence>
<comment type="catalytic activity">
    <reaction evidence="10">
        <text>ATP + H2O = ADP + phosphate + H(+)</text>
        <dbReference type="Rhea" id="RHEA:13065"/>
        <dbReference type="ChEBI" id="CHEBI:15377"/>
        <dbReference type="ChEBI" id="CHEBI:15378"/>
        <dbReference type="ChEBI" id="CHEBI:30616"/>
        <dbReference type="ChEBI" id="CHEBI:43474"/>
        <dbReference type="ChEBI" id="CHEBI:456216"/>
    </reaction>
</comment>
<evidence type="ECO:0000256" key="9">
    <source>
        <dbReference type="ARBA" id="ARBA00023242"/>
    </source>
</evidence>